<accession>A0A518CY27</accession>
<dbReference type="Proteomes" id="UP000319342">
    <property type="component" value="Chromosome"/>
</dbReference>
<gene>
    <name evidence="2" type="ORF">Pla163_12290</name>
</gene>
<dbReference type="Gene3D" id="3.40.30.10">
    <property type="entry name" value="Glutaredoxin"/>
    <property type="match status" value="1"/>
</dbReference>
<sequence length="514" mass="55218" precursor="true">MSGPPPRRPDVIDHRLLLCSVLAVAAVATPSSAVTAPLPPERPVLTRLAADAIVWDGTYDEAVERARSESKVLMVAVHLVGEPASAKMLKDVYTDDRVVELSASTVNLGTSNAYQGDDEAYLEYFGAPSREAARKTDIAVREQVLKPDADGFVIAPQHVFLGPDGAVLLSVPYAITAAELEWCLVESLHRVDPESKVKFGSRARAPRRLVLDGVHDGGGGPAPVAPPDAAELKKLLHELDDLEGGELMTALGRLAASDDRRAVKEVEKHLRNARPQGEGVNKRKLLRVIGEVSPEEYWEMVSDELAHKVLEVRNEAAVALEQLGAAKAESQLIKSLGREKEPRVRKNIARALGASGYDSAKALRELARVAKKDDDSLVRVNAILAIGRSTPNDDGRELLAETLAEGDEREQAAALIAMVWSRDPFWRELLPQLLLEEPFDEELTGPLDADVLAALRTAARALTGRAATAWTTALDVSAGGSIEALAPHVTDIGGDTVPRRRLFASATADAPSGD</sequence>
<evidence type="ECO:0000313" key="2">
    <source>
        <dbReference type="EMBL" id="QDU84125.1"/>
    </source>
</evidence>
<dbReference type="Gene3D" id="1.25.10.10">
    <property type="entry name" value="Leucine-rich Repeat Variant"/>
    <property type="match status" value="1"/>
</dbReference>
<dbReference type="EMBL" id="CP036290">
    <property type="protein sequence ID" value="QDU84125.1"/>
    <property type="molecule type" value="Genomic_DNA"/>
</dbReference>
<dbReference type="InterPro" id="IPR016024">
    <property type="entry name" value="ARM-type_fold"/>
</dbReference>
<dbReference type="SUPFAM" id="SSF52833">
    <property type="entry name" value="Thioredoxin-like"/>
    <property type="match status" value="1"/>
</dbReference>
<dbReference type="Pfam" id="PF13646">
    <property type="entry name" value="HEAT_2"/>
    <property type="match status" value="1"/>
</dbReference>
<organism evidence="2 3">
    <name type="scientific">Rohdeia mirabilis</name>
    <dbReference type="NCBI Taxonomy" id="2528008"/>
    <lineage>
        <taxon>Bacteria</taxon>
        <taxon>Pseudomonadati</taxon>
        <taxon>Planctomycetota</taxon>
        <taxon>Planctomycetia</taxon>
        <taxon>Planctomycetia incertae sedis</taxon>
        <taxon>Rohdeia</taxon>
    </lineage>
</organism>
<dbReference type="AlphaFoldDB" id="A0A518CY27"/>
<dbReference type="InterPro" id="IPR011989">
    <property type="entry name" value="ARM-like"/>
</dbReference>
<keyword evidence="1" id="KW-0732">Signal</keyword>
<feature type="chain" id="PRO_5021722460" description="HEAT repeat protein" evidence="1">
    <location>
        <begin position="34"/>
        <end position="514"/>
    </location>
</feature>
<dbReference type="InterPro" id="IPR036249">
    <property type="entry name" value="Thioredoxin-like_sf"/>
</dbReference>
<keyword evidence="3" id="KW-1185">Reference proteome</keyword>
<dbReference type="OrthoDB" id="9852907at2"/>
<dbReference type="SUPFAM" id="SSF48371">
    <property type="entry name" value="ARM repeat"/>
    <property type="match status" value="1"/>
</dbReference>
<feature type="signal peptide" evidence="1">
    <location>
        <begin position="1"/>
        <end position="33"/>
    </location>
</feature>
<evidence type="ECO:0000256" key="1">
    <source>
        <dbReference type="SAM" id="SignalP"/>
    </source>
</evidence>
<protein>
    <recommendedName>
        <fullName evidence="4">HEAT repeat protein</fullName>
    </recommendedName>
</protein>
<reference evidence="2 3" key="1">
    <citation type="submission" date="2019-02" db="EMBL/GenBank/DDBJ databases">
        <title>Deep-cultivation of Planctomycetes and their phenomic and genomic characterization uncovers novel biology.</title>
        <authorList>
            <person name="Wiegand S."/>
            <person name="Jogler M."/>
            <person name="Boedeker C."/>
            <person name="Pinto D."/>
            <person name="Vollmers J."/>
            <person name="Rivas-Marin E."/>
            <person name="Kohn T."/>
            <person name="Peeters S.H."/>
            <person name="Heuer A."/>
            <person name="Rast P."/>
            <person name="Oberbeckmann S."/>
            <person name="Bunk B."/>
            <person name="Jeske O."/>
            <person name="Meyerdierks A."/>
            <person name="Storesund J.E."/>
            <person name="Kallscheuer N."/>
            <person name="Luecker S."/>
            <person name="Lage O.M."/>
            <person name="Pohl T."/>
            <person name="Merkel B.J."/>
            <person name="Hornburger P."/>
            <person name="Mueller R.-W."/>
            <person name="Bruemmer F."/>
            <person name="Labrenz M."/>
            <person name="Spormann A.M."/>
            <person name="Op den Camp H."/>
            <person name="Overmann J."/>
            <person name="Amann R."/>
            <person name="Jetten M.S.M."/>
            <person name="Mascher T."/>
            <person name="Medema M.H."/>
            <person name="Devos D.P."/>
            <person name="Kaster A.-K."/>
            <person name="Ovreas L."/>
            <person name="Rohde M."/>
            <person name="Galperin M.Y."/>
            <person name="Jogler C."/>
        </authorList>
    </citation>
    <scope>NUCLEOTIDE SEQUENCE [LARGE SCALE GENOMIC DNA]</scope>
    <source>
        <strain evidence="2 3">Pla163</strain>
    </source>
</reference>
<evidence type="ECO:0000313" key="3">
    <source>
        <dbReference type="Proteomes" id="UP000319342"/>
    </source>
</evidence>
<proteinExistence type="predicted"/>
<evidence type="ECO:0008006" key="4">
    <source>
        <dbReference type="Google" id="ProtNLM"/>
    </source>
</evidence>
<name>A0A518CY27_9BACT</name>